<dbReference type="CDD" id="cd12797">
    <property type="entry name" value="M23_peptidase"/>
    <property type="match status" value="1"/>
</dbReference>
<name>A0ABT7C801_9MICO</name>
<evidence type="ECO:0000313" key="5">
    <source>
        <dbReference type="EMBL" id="MDJ1371319.1"/>
    </source>
</evidence>
<feature type="compositionally biased region" description="Acidic residues" evidence="2">
    <location>
        <begin position="304"/>
        <end position="320"/>
    </location>
</feature>
<feature type="compositionally biased region" description="Low complexity" evidence="2">
    <location>
        <begin position="336"/>
        <end position="350"/>
    </location>
</feature>
<dbReference type="Proteomes" id="UP001170379">
    <property type="component" value="Unassembled WGS sequence"/>
</dbReference>
<proteinExistence type="predicted"/>
<dbReference type="InterPro" id="IPR011055">
    <property type="entry name" value="Dup_hybrid_motif"/>
</dbReference>
<dbReference type="Pfam" id="PF01551">
    <property type="entry name" value="Peptidase_M23"/>
    <property type="match status" value="1"/>
</dbReference>
<comment type="caution">
    <text evidence="5">The sequence shown here is derived from an EMBL/GenBank/DDBJ whole genome shotgun (WGS) entry which is preliminary data.</text>
</comment>
<feature type="compositionally biased region" description="Gly residues" evidence="2">
    <location>
        <begin position="75"/>
        <end position="96"/>
    </location>
</feature>
<feature type="transmembrane region" description="Helical" evidence="3">
    <location>
        <begin position="15"/>
        <end position="37"/>
    </location>
</feature>
<dbReference type="PANTHER" id="PTHR21666">
    <property type="entry name" value="PEPTIDASE-RELATED"/>
    <property type="match status" value="1"/>
</dbReference>
<gene>
    <name evidence="5" type="ORF">C7K25_08055</name>
</gene>
<dbReference type="InterPro" id="IPR050570">
    <property type="entry name" value="Cell_wall_metabolism_enzyme"/>
</dbReference>
<evidence type="ECO:0000256" key="1">
    <source>
        <dbReference type="ARBA" id="ARBA00022729"/>
    </source>
</evidence>
<evidence type="ECO:0000259" key="4">
    <source>
        <dbReference type="Pfam" id="PF01551"/>
    </source>
</evidence>
<keyword evidence="6" id="KW-1185">Reference proteome</keyword>
<dbReference type="EMBL" id="PXVD01000011">
    <property type="protein sequence ID" value="MDJ1371319.1"/>
    <property type="molecule type" value="Genomic_DNA"/>
</dbReference>
<feature type="domain" description="M23ase beta-sheet core" evidence="4">
    <location>
        <begin position="175"/>
        <end position="276"/>
    </location>
</feature>
<reference evidence="5" key="1">
    <citation type="submission" date="2018-03" db="EMBL/GenBank/DDBJ databases">
        <authorList>
            <person name="Nunes O.C."/>
            <person name="Lopes A.R."/>
            <person name="Froufe H."/>
            <person name="Munoz-Merida A."/>
            <person name="Barroso C."/>
            <person name="Egas C."/>
        </authorList>
    </citation>
    <scope>NUCLEOTIDE SEQUENCE</scope>
    <source>
        <strain evidence="5">ON4</strain>
    </source>
</reference>
<feature type="compositionally biased region" description="Polar residues" evidence="2">
    <location>
        <begin position="352"/>
        <end position="368"/>
    </location>
</feature>
<dbReference type="InterPro" id="IPR016047">
    <property type="entry name" value="M23ase_b-sheet_dom"/>
</dbReference>
<feature type="region of interest" description="Disordered" evidence="2">
    <location>
        <begin position="49"/>
        <end position="141"/>
    </location>
</feature>
<protein>
    <recommendedName>
        <fullName evidence="4">M23ase beta-sheet core domain-containing protein</fullName>
    </recommendedName>
</protein>
<evidence type="ECO:0000256" key="3">
    <source>
        <dbReference type="SAM" id="Phobius"/>
    </source>
</evidence>
<feature type="region of interest" description="Disordered" evidence="2">
    <location>
        <begin position="300"/>
        <end position="442"/>
    </location>
</feature>
<keyword evidence="3" id="KW-0472">Membrane</keyword>
<evidence type="ECO:0000313" key="6">
    <source>
        <dbReference type="Proteomes" id="UP001170379"/>
    </source>
</evidence>
<keyword evidence="3" id="KW-0812">Transmembrane</keyword>
<dbReference type="Gene3D" id="2.70.70.10">
    <property type="entry name" value="Glucose Permease (Domain IIA)"/>
    <property type="match status" value="1"/>
</dbReference>
<feature type="compositionally biased region" description="Low complexity" evidence="2">
    <location>
        <begin position="97"/>
        <end position="119"/>
    </location>
</feature>
<accession>A0ABT7C801</accession>
<evidence type="ECO:0000256" key="2">
    <source>
        <dbReference type="SAM" id="MobiDB-lite"/>
    </source>
</evidence>
<dbReference type="SUPFAM" id="SSF51261">
    <property type="entry name" value="Duplicated hybrid motif"/>
    <property type="match status" value="1"/>
</dbReference>
<organism evidence="5 6">
    <name type="scientific">Gulosibacter molinativorax</name>
    <dbReference type="NCBI Taxonomy" id="256821"/>
    <lineage>
        <taxon>Bacteria</taxon>
        <taxon>Bacillati</taxon>
        <taxon>Actinomycetota</taxon>
        <taxon>Actinomycetes</taxon>
        <taxon>Micrococcales</taxon>
        <taxon>Microbacteriaceae</taxon>
        <taxon>Gulosibacter</taxon>
    </lineage>
</organism>
<sequence length="442" mass="44161">MVVKSAFAAQKRRQIFRIATSSLVVAGLATGAVVYLFNPTSAPATIELIPTATPSPTQPAHPAEDAETTDASQGIRGGVSGNGDGPGDGVGTGQGGAASPESATAGAAAPGPAFDASSAQSSPTGQPAAQRDPALGEGGAAVAQHAVRWPLETRDRYITSGFGPRNSPCSGCSSNHRGLDFSGAAGSPIGSIAAGIVIDVSPTDQSGLGVHVVVEHRVDGKMTRSVYAHMLTGSLTVSAGDVVVAGEKLGELGNTGASTGPHLHLEIVIEGTHVDPYTFLKKYADDEDVEVIDRPCVDWHANEDPDAEGEGWLPDEDTLEVDPKELPDASVPSAQATTPPSGSGATSGPSESPMTDPSTTPTESNPSDGTIAPPESGTPDQSTTPSSPATTPADTPDPPEAEPTDGEGATDTSEPADGGTPAEGTGSPKAPSGTDAATSETP</sequence>
<keyword evidence="1" id="KW-0732">Signal</keyword>
<reference evidence="5" key="2">
    <citation type="journal article" date="2022" name="Sci. Rep.">
        <title>In silico prediction of the enzymes involved in the degradation of the herbicide molinate by Gulosibacter molinativorax ON4T.</title>
        <authorList>
            <person name="Lopes A.R."/>
            <person name="Bunin E."/>
            <person name="Viana A.T."/>
            <person name="Froufe H."/>
            <person name="Munoz-Merida A."/>
            <person name="Pinho D."/>
            <person name="Figueiredo J."/>
            <person name="Barroso C."/>
            <person name="Vaz-Moreira I."/>
            <person name="Bellanger X."/>
            <person name="Egas C."/>
            <person name="Nunes O.C."/>
        </authorList>
    </citation>
    <scope>NUCLEOTIDE SEQUENCE</scope>
    <source>
        <strain evidence="5">ON4</strain>
    </source>
</reference>
<dbReference type="PANTHER" id="PTHR21666:SF289">
    <property type="entry name" value="L-ALA--D-GLU ENDOPEPTIDASE"/>
    <property type="match status" value="1"/>
</dbReference>
<keyword evidence="3" id="KW-1133">Transmembrane helix</keyword>
<feature type="compositionally biased region" description="Low complexity" evidence="2">
    <location>
        <begin position="377"/>
        <end position="394"/>
    </location>
</feature>